<accession>J9BR51</accession>
<proteinExistence type="predicted"/>
<name>J9BR51_9ZZZZ</name>
<dbReference type="AlphaFoldDB" id="J9BR51"/>
<comment type="caution">
    <text evidence="1">The sequence shown here is derived from an EMBL/GenBank/DDBJ whole genome shotgun (WGS) entry which is preliminary data.</text>
</comment>
<protein>
    <submittedName>
        <fullName evidence="1">Uncharacterized protein</fullName>
    </submittedName>
</protein>
<dbReference type="EMBL" id="AMCI01009092">
    <property type="protein sequence ID" value="EJW90035.1"/>
    <property type="molecule type" value="Genomic_DNA"/>
</dbReference>
<feature type="non-terminal residue" evidence="1">
    <location>
        <position position="1"/>
    </location>
</feature>
<sequence>RGAYDDFILPWVQSFMEHPIDVTSAKKWAIQCQNNHSK</sequence>
<organism evidence="1">
    <name type="scientific">gut metagenome</name>
    <dbReference type="NCBI Taxonomy" id="749906"/>
    <lineage>
        <taxon>unclassified sequences</taxon>
        <taxon>metagenomes</taxon>
        <taxon>organismal metagenomes</taxon>
    </lineage>
</organism>
<reference evidence="1" key="1">
    <citation type="journal article" date="2012" name="PLoS ONE">
        <title>Gene sets for utilization of primary and secondary nutrition supplies in the distal gut of endangered iberian lynx.</title>
        <authorList>
            <person name="Alcaide M."/>
            <person name="Messina E."/>
            <person name="Richter M."/>
            <person name="Bargiela R."/>
            <person name="Peplies J."/>
            <person name="Huws S.A."/>
            <person name="Newbold C.J."/>
            <person name="Golyshin P.N."/>
            <person name="Simon M.A."/>
            <person name="Lopez G."/>
            <person name="Yakimov M.M."/>
            <person name="Ferrer M."/>
        </authorList>
    </citation>
    <scope>NUCLEOTIDE SEQUENCE</scope>
</reference>
<gene>
    <name evidence="1" type="ORF">EVA_21858</name>
</gene>
<evidence type="ECO:0000313" key="1">
    <source>
        <dbReference type="EMBL" id="EJW90035.1"/>
    </source>
</evidence>